<protein>
    <submittedName>
        <fullName evidence="2">Recombinase</fullName>
    </submittedName>
</protein>
<comment type="caution">
    <text evidence="2">The sequence shown here is derived from an EMBL/GenBank/DDBJ whole genome shotgun (WGS) entry which is preliminary data.</text>
</comment>
<gene>
    <name evidence="2" type="ORF">LY28_02730</name>
</gene>
<dbReference type="GO" id="GO:0000150">
    <property type="term" value="F:DNA strand exchange activity"/>
    <property type="evidence" value="ECO:0007669"/>
    <property type="project" value="InterPro"/>
</dbReference>
<dbReference type="RefSeq" id="WP_110462731.1">
    <property type="nucleotide sequence ID" value="NZ_QKMR01000017.1"/>
</dbReference>
<evidence type="ECO:0000259" key="1">
    <source>
        <dbReference type="PROSITE" id="PS51737"/>
    </source>
</evidence>
<dbReference type="Pfam" id="PF07508">
    <property type="entry name" value="Recombinase"/>
    <property type="match status" value="1"/>
</dbReference>
<accession>A0A318XI47</accession>
<name>A0A318XI47_9FIRM</name>
<evidence type="ECO:0000313" key="3">
    <source>
        <dbReference type="Proteomes" id="UP000248132"/>
    </source>
</evidence>
<dbReference type="AlphaFoldDB" id="A0A318XI47"/>
<dbReference type="InterPro" id="IPR038109">
    <property type="entry name" value="DNA_bind_recomb_sf"/>
</dbReference>
<evidence type="ECO:0000313" key="2">
    <source>
        <dbReference type="EMBL" id="PYG86704.1"/>
    </source>
</evidence>
<dbReference type="PROSITE" id="PS51737">
    <property type="entry name" value="RECOMBINASE_DNA_BIND"/>
    <property type="match status" value="1"/>
</dbReference>
<dbReference type="EMBL" id="QKMR01000017">
    <property type="protein sequence ID" value="PYG86704.1"/>
    <property type="molecule type" value="Genomic_DNA"/>
</dbReference>
<dbReference type="InterPro" id="IPR011109">
    <property type="entry name" value="DNA_bind_recombinase_dom"/>
</dbReference>
<dbReference type="Gene3D" id="3.90.1750.20">
    <property type="entry name" value="Putative Large Serine Recombinase, Chain B, Domain 2"/>
    <property type="match status" value="1"/>
</dbReference>
<organism evidence="2 3">
    <name type="scientific">Ruminiclostridium sufflavum DSM 19573</name>
    <dbReference type="NCBI Taxonomy" id="1121337"/>
    <lineage>
        <taxon>Bacteria</taxon>
        <taxon>Bacillati</taxon>
        <taxon>Bacillota</taxon>
        <taxon>Clostridia</taxon>
        <taxon>Eubacteriales</taxon>
        <taxon>Oscillospiraceae</taxon>
        <taxon>Ruminiclostridium</taxon>
    </lineage>
</organism>
<dbReference type="PANTHER" id="PTHR30461:SF23">
    <property type="entry name" value="DNA RECOMBINASE-RELATED"/>
    <property type="match status" value="1"/>
</dbReference>
<dbReference type="Proteomes" id="UP000248132">
    <property type="component" value="Unassembled WGS sequence"/>
</dbReference>
<dbReference type="PANTHER" id="PTHR30461">
    <property type="entry name" value="DNA-INVERTASE FROM LAMBDOID PROPHAGE"/>
    <property type="match status" value="1"/>
</dbReference>
<sequence>MIQRHMPIGYKLVNGKIEVQEEQAKTVKRIFKDYINGKSMTAIAKELTAMEVMNSNKKPNWNHGCTQTG</sequence>
<dbReference type="InterPro" id="IPR050639">
    <property type="entry name" value="SSR_resolvase"/>
</dbReference>
<keyword evidence="3" id="KW-1185">Reference proteome</keyword>
<dbReference type="OrthoDB" id="2188903at2"/>
<feature type="domain" description="Recombinase" evidence="1">
    <location>
        <begin position="7"/>
        <end position="69"/>
    </location>
</feature>
<reference evidence="2 3" key="1">
    <citation type="submission" date="2018-06" db="EMBL/GenBank/DDBJ databases">
        <title>Genomic Encyclopedia of Type Strains, Phase I: the one thousand microbial genomes (KMG-I) project.</title>
        <authorList>
            <person name="Kyrpides N."/>
        </authorList>
    </citation>
    <scope>NUCLEOTIDE SEQUENCE [LARGE SCALE GENOMIC DNA]</scope>
    <source>
        <strain evidence="2 3">DSM 19573</strain>
    </source>
</reference>
<dbReference type="GO" id="GO:0003677">
    <property type="term" value="F:DNA binding"/>
    <property type="evidence" value="ECO:0007669"/>
    <property type="project" value="InterPro"/>
</dbReference>
<proteinExistence type="predicted"/>